<dbReference type="InterPro" id="IPR017853">
    <property type="entry name" value="GH"/>
</dbReference>
<evidence type="ECO:0000259" key="5">
    <source>
        <dbReference type="SMART" id="SM01217"/>
    </source>
</evidence>
<dbReference type="PANTHER" id="PTHR42715">
    <property type="entry name" value="BETA-GLUCOSIDASE"/>
    <property type="match status" value="1"/>
</dbReference>
<organism evidence="6 7">
    <name type="scientific">Agromyces aureus</name>
    <dbReference type="NCBI Taxonomy" id="453304"/>
    <lineage>
        <taxon>Bacteria</taxon>
        <taxon>Bacillati</taxon>
        <taxon>Actinomycetota</taxon>
        <taxon>Actinomycetes</taxon>
        <taxon>Micrococcales</taxon>
        <taxon>Microbacteriaceae</taxon>
        <taxon>Agromyces</taxon>
    </lineage>
</organism>
<dbReference type="InterPro" id="IPR019800">
    <property type="entry name" value="Glyco_hydro_3_AS"/>
</dbReference>
<dbReference type="SUPFAM" id="SSF51445">
    <property type="entry name" value="(Trans)glycosidases"/>
    <property type="match status" value="1"/>
</dbReference>
<evidence type="ECO:0000256" key="4">
    <source>
        <dbReference type="RuleBase" id="RU361161"/>
    </source>
</evidence>
<dbReference type="PRINTS" id="PR00133">
    <property type="entry name" value="GLHYDRLASE3"/>
</dbReference>
<dbReference type="InterPro" id="IPR001764">
    <property type="entry name" value="Glyco_hydro_3_N"/>
</dbReference>
<dbReference type="InterPro" id="IPR050288">
    <property type="entry name" value="Cellulose_deg_GH3"/>
</dbReference>
<dbReference type="STRING" id="453304.ATC03_10825"/>
<dbReference type="InterPro" id="IPR036881">
    <property type="entry name" value="Glyco_hydro_3_C_sf"/>
</dbReference>
<comment type="similarity">
    <text evidence="1 4">Belongs to the glycosyl hydrolase 3 family.</text>
</comment>
<dbReference type="GO" id="GO:0005975">
    <property type="term" value="P:carbohydrate metabolic process"/>
    <property type="evidence" value="ECO:0007669"/>
    <property type="project" value="InterPro"/>
</dbReference>
<evidence type="ECO:0000256" key="1">
    <source>
        <dbReference type="ARBA" id="ARBA00005336"/>
    </source>
</evidence>
<dbReference type="Pfam" id="PF14310">
    <property type="entry name" value="Fn3-like"/>
    <property type="match status" value="1"/>
</dbReference>
<dbReference type="Pfam" id="PF01915">
    <property type="entry name" value="Glyco_hydro_3_C"/>
    <property type="match status" value="1"/>
</dbReference>
<evidence type="ECO:0000256" key="2">
    <source>
        <dbReference type="ARBA" id="ARBA00022801"/>
    </source>
</evidence>
<dbReference type="SMART" id="SM01217">
    <property type="entry name" value="Fn3_like"/>
    <property type="match status" value="1"/>
</dbReference>
<dbReference type="InterPro" id="IPR013783">
    <property type="entry name" value="Ig-like_fold"/>
</dbReference>
<dbReference type="InterPro" id="IPR002772">
    <property type="entry name" value="Glyco_hydro_3_C"/>
</dbReference>
<dbReference type="GO" id="GO:0004553">
    <property type="term" value="F:hydrolase activity, hydrolyzing O-glycosyl compounds"/>
    <property type="evidence" value="ECO:0007669"/>
    <property type="project" value="InterPro"/>
</dbReference>
<dbReference type="Proteomes" id="UP000078437">
    <property type="component" value="Chromosome"/>
</dbReference>
<protein>
    <recommendedName>
        <fullName evidence="5">Fibronectin type III-like domain-containing protein</fullName>
    </recommendedName>
</protein>
<evidence type="ECO:0000256" key="3">
    <source>
        <dbReference type="ARBA" id="ARBA00023277"/>
    </source>
</evidence>
<proteinExistence type="inferred from homology"/>
<dbReference type="InterPro" id="IPR026891">
    <property type="entry name" value="Fn3-like"/>
</dbReference>
<keyword evidence="3" id="KW-0119">Carbohydrate metabolism</keyword>
<evidence type="ECO:0000313" key="6">
    <source>
        <dbReference type="EMBL" id="ANJ27144.1"/>
    </source>
</evidence>
<gene>
    <name evidence="6" type="ORF">ATC03_10825</name>
</gene>
<dbReference type="Pfam" id="PF00933">
    <property type="entry name" value="Glyco_hydro_3"/>
    <property type="match status" value="1"/>
</dbReference>
<keyword evidence="4" id="KW-0326">Glycosidase</keyword>
<keyword evidence="2 4" id="KW-0378">Hydrolase</keyword>
<dbReference type="AlphaFoldDB" id="A0A191WG36"/>
<dbReference type="Gene3D" id="3.40.50.1700">
    <property type="entry name" value="Glycoside hydrolase family 3 C-terminal domain"/>
    <property type="match status" value="1"/>
</dbReference>
<dbReference type="InterPro" id="IPR036962">
    <property type="entry name" value="Glyco_hydro_3_N_sf"/>
</dbReference>
<sequence length="753" mass="77727">MNSTEPTPPAAPASTPTGLSLREAASLLSGADMSSTKALPEHGIPAVLMTDGSNGLAMNLPDFSGKVPATCFPTSSALAATWDPGLVSRVSAAIAREAAAAGAQVLLSPGMNLKRSPLGGRNFEYYSEDPLLTGELATGFVQGVQSTGIGACVKHFVANNQETDRMRVSADVSERALRELYLAAFERVVAAAEPWLVMASYNKVNGSYVSEDSRLLTGILRDEWGFDGVVVSDWGAVDDRVRALQAGLDLEMPSTSGASDAQIVAAVEAGALNAEVVHRSAERLTELAARAAASGAATAGERHTTEPSAADLAITAAERSVVLLQNENGVLPLAPTAGVAVIGACAAAPRFQGGGSAGVQPKQPAGSIVDALSARHGGAVGYAPGYADDGITRDSARFDEAVAVASSVDVAIVVVGSPESAESEGYDRTDLDLPSAQNELVSAIAAVAPSTIVVIISGGPVRTEDWRTIVDAIVATGLAGQGVSLGLASILVGDTDPSGRLAETWPIELADTPSYLSFPGEGGHSVYGEGIFVGYRGHDRIGGEVAFPFGHGLSYATTEFGDLTVTASEHGWTVDVTVTNTSARAARDVVQIYVEAPDHAARRAPRALVGFAATAIAAGATTQVRIEVPRRALERWDEAAACWTLDSGTYGFVAARSSRDVVLRHEVDLVGDELRMPLTAQSTLVEWLEHPTIGPALIAAVTDADPSGRTTGMLTNPMAVLMIGGLPIHRLAVDAGNALTLDLLERVAGSNTD</sequence>
<dbReference type="SUPFAM" id="SSF52279">
    <property type="entry name" value="Beta-D-glucan exohydrolase, C-terminal domain"/>
    <property type="match status" value="1"/>
</dbReference>
<dbReference type="EMBL" id="CP013979">
    <property type="protein sequence ID" value="ANJ27144.1"/>
    <property type="molecule type" value="Genomic_DNA"/>
</dbReference>
<dbReference type="Gene3D" id="3.20.20.300">
    <property type="entry name" value="Glycoside hydrolase, family 3, N-terminal domain"/>
    <property type="match status" value="1"/>
</dbReference>
<dbReference type="PROSITE" id="PS00775">
    <property type="entry name" value="GLYCOSYL_HYDROL_F3"/>
    <property type="match status" value="1"/>
</dbReference>
<reference evidence="6 7" key="1">
    <citation type="journal article" date="2016" name="Int. J. Syst. Evol. Microbiol.">
        <title>Agromyces aureus sp. nov., isolated from the rhizosphere of Salix caprea L. grown in a heavy-metal-contaminated soil.</title>
        <authorList>
            <person name="Corretto E."/>
            <person name="Antonielli L."/>
            <person name="Sessitsch A."/>
            <person name="Compant S."/>
            <person name="Gorfer M."/>
            <person name="Kuffner M."/>
            <person name="Brader G."/>
        </authorList>
    </citation>
    <scope>NUCLEOTIDE SEQUENCE [LARGE SCALE GENOMIC DNA]</scope>
    <source>
        <strain evidence="6 7">AR33</strain>
    </source>
</reference>
<dbReference type="PANTHER" id="PTHR42715:SF10">
    <property type="entry name" value="BETA-GLUCOSIDASE"/>
    <property type="match status" value="1"/>
</dbReference>
<accession>A0A191WG36</accession>
<dbReference type="KEGG" id="agy:ATC03_10825"/>
<name>A0A191WG36_9MICO</name>
<dbReference type="Gene3D" id="2.60.40.10">
    <property type="entry name" value="Immunoglobulins"/>
    <property type="match status" value="1"/>
</dbReference>
<dbReference type="RefSeq" id="WP_067876753.1">
    <property type="nucleotide sequence ID" value="NZ_CP013979.1"/>
</dbReference>
<feature type="domain" description="Fibronectin type III-like" evidence="5">
    <location>
        <begin position="588"/>
        <end position="658"/>
    </location>
</feature>
<keyword evidence="7" id="KW-1185">Reference proteome</keyword>
<reference evidence="7" key="2">
    <citation type="submission" date="2016-01" db="EMBL/GenBank/DDBJ databases">
        <title>Complete genome sequence of Agromyces aureus AR33T and comparison with related organisms.</title>
        <authorList>
            <person name="Corretto E."/>
            <person name="Antonielli L."/>
            <person name="Sessitsch A."/>
            <person name="Brader G."/>
        </authorList>
    </citation>
    <scope>NUCLEOTIDE SEQUENCE [LARGE SCALE GENOMIC DNA]</scope>
    <source>
        <strain evidence="7">AR33</strain>
    </source>
</reference>
<evidence type="ECO:0000313" key="7">
    <source>
        <dbReference type="Proteomes" id="UP000078437"/>
    </source>
</evidence>